<dbReference type="CDD" id="cd14256">
    <property type="entry name" value="Dockerin_I"/>
    <property type="match status" value="1"/>
</dbReference>
<dbReference type="Pfam" id="PF05935">
    <property type="entry name" value="Arylsulfotrans"/>
    <property type="match status" value="1"/>
</dbReference>
<dbReference type="SUPFAM" id="SSF63446">
    <property type="entry name" value="Type I dockerin domain"/>
    <property type="match status" value="1"/>
</dbReference>
<organism evidence="2">
    <name type="scientific">marine metagenome</name>
    <dbReference type="NCBI Taxonomy" id="408172"/>
    <lineage>
        <taxon>unclassified sequences</taxon>
        <taxon>metagenomes</taxon>
        <taxon>ecological metagenomes</taxon>
    </lineage>
</organism>
<evidence type="ECO:0000259" key="1">
    <source>
        <dbReference type="PROSITE" id="PS51766"/>
    </source>
</evidence>
<dbReference type="Gene3D" id="1.10.1330.10">
    <property type="entry name" value="Dockerin domain"/>
    <property type="match status" value="1"/>
</dbReference>
<dbReference type="InterPro" id="IPR002105">
    <property type="entry name" value="Dockerin_1_rpt"/>
</dbReference>
<sequence>MVKLIFQERRNENLINMDLKRPIFILHIFCGFLSSQTFDGMTLFSPIQGNTSVFTTFLIDNDLNVIQSWTHPHGVASMPYLMRDGLLYYPYRVQNPSMNSGGVGGGFSIYGWDGELQWSYELANSDYQHHHDIEPLENGNFLLIAWELKTADEAYAVGRQSIDNVLNVMWSEAIIEYDPVGTNEANVVWEWHLWDHLIQDVNPDLPNYGVISEHPELQDINYGNAGSNSGPGGPNGDWKHFNAVDYNADLDQIVLSSRAHDEIYIIDHSTTTEEAAEHTGGNSGMGGDFLFRWGNPQAYDRGNNANHLLQDQHGVNWIPSGYPGEGNLILFNNNNGANSSAIFEIIPPMNENGQYNIDSDEPYGPEFPIWLYSDEFHTQVQGGAFRLPNGNTFVTDSDDATMFEVTQLYEVVWLYDYGDGSIMIPRAQKYPMDYLDGGFPEYTAGDVNFDGILNLLDLLYISDMVSGTGYNETPPADYNGDGIVNSDDISLLIQFIMN</sequence>
<dbReference type="InterPro" id="IPR010262">
    <property type="entry name" value="Arylsulfotransferase_bact"/>
</dbReference>
<dbReference type="EMBL" id="UINC01029187">
    <property type="protein sequence ID" value="SVB11499.1"/>
    <property type="molecule type" value="Genomic_DNA"/>
</dbReference>
<dbReference type="AlphaFoldDB" id="A0A382BD03"/>
<evidence type="ECO:0000313" key="2">
    <source>
        <dbReference type="EMBL" id="SVB11499.1"/>
    </source>
</evidence>
<gene>
    <name evidence="2" type="ORF">METZ01_LOCUS164353</name>
</gene>
<protein>
    <recommendedName>
        <fullName evidence="1">Dockerin domain-containing protein</fullName>
    </recommendedName>
</protein>
<name>A0A382BD03_9ZZZZ</name>
<dbReference type="PANTHER" id="PTHR35340:SF5">
    <property type="entry name" value="ASST-DOMAIN-CONTAINING PROTEIN"/>
    <property type="match status" value="1"/>
</dbReference>
<dbReference type="GO" id="GO:0004553">
    <property type="term" value="F:hydrolase activity, hydrolyzing O-glycosyl compounds"/>
    <property type="evidence" value="ECO:0007669"/>
    <property type="project" value="InterPro"/>
</dbReference>
<dbReference type="InterPro" id="IPR053143">
    <property type="entry name" value="Arylsulfate_ST"/>
</dbReference>
<dbReference type="PROSITE" id="PS51766">
    <property type="entry name" value="DOCKERIN"/>
    <property type="match status" value="1"/>
</dbReference>
<accession>A0A382BD03</accession>
<feature type="domain" description="Dockerin" evidence="1">
    <location>
        <begin position="440"/>
        <end position="498"/>
    </location>
</feature>
<dbReference type="PANTHER" id="PTHR35340">
    <property type="entry name" value="PQQ ENZYME REPEAT PROTEIN-RELATED"/>
    <property type="match status" value="1"/>
</dbReference>
<dbReference type="Pfam" id="PF00404">
    <property type="entry name" value="Dockerin_1"/>
    <property type="match status" value="1"/>
</dbReference>
<dbReference type="GO" id="GO:0000272">
    <property type="term" value="P:polysaccharide catabolic process"/>
    <property type="evidence" value="ECO:0007669"/>
    <property type="project" value="InterPro"/>
</dbReference>
<dbReference type="InterPro" id="IPR016134">
    <property type="entry name" value="Dockerin_dom"/>
</dbReference>
<dbReference type="GO" id="GO:0004062">
    <property type="term" value="F:aryl sulfotransferase activity"/>
    <property type="evidence" value="ECO:0007669"/>
    <property type="project" value="InterPro"/>
</dbReference>
<reference evidence="2" key="1">
    <citation type="submission" date="2018-05" db="EMBL/GenBank/DDBJ databases">
        <authorList>
            <person name="Lanie J.A."/>
            <person name="Ng W.-L."/>
            <person name="Kazmierczak K.M."/>
            <person name="Andrzejewski T.M."/>
            <person name="Davidsen T.M."/>
            <person name="Wayne K.J."/>
            <person name="Tettelin H."/>
            <person name="Glass J.I."/>
            <person name="Rusch D."/>
            <person name="Podicherti R."/>
            <person name="Tsui H.-C.T."/>
            <person name="Winkler M.E."/>
        </authorList>
    </citation>
    <scope>NUCLEOTIDE SEQUENCE</scope>
</reference>
<dbReference type="InterPro" id="IPR036439">
    <property type="entry name" value="Dockerin_dom_sf"/>
</dbReference>
<proteinExistence type="predicted"/>